<dbReference type="GeneID" id="25407898"/>
<dbReference type="PANTHER" id="PTHR21183:SF18">
    <property type="entry name" value="LARGE RIBOSOMAL SUBUNIT PROTEIN UL29M"/>
    <property type="match status" value="1"/>
</dbReference>
<dbReference type="OrthoDB" id="270763at2759"/>
<evidence type="ECO:0000256" key="8">
    <source>
        <dbReference type="SAM" id="MobiDB-lite"/>
    </source>
</evidence>
<dbReference type="GO" id="GO:0032543">
    <property type="term" value="P:mitochondrial translation"/>
    <property type="evidence" value="ECO:0007669"/>
    <property type="project" value="TreeGrafter"/>
</dbReference>
<dbReference type="Proteomes" id="UP000027730">
    <property type="component" value="Unassembled WGS sequence"/>
</dbReference>
<feature type="region of interest" description="Disordered" evidence="8">
    <location>
        <begin position="1"/>
        <end position="20"/>
    </location>
</feature>
<dbReference type="InterPro" id="IPR010729">
    <property type="entry name" value="Ribosomal_uL29_mit"/>
</dbReference>
<dbReference type="InterPro" id="IPR038340">
    <property type="entry name" value="MRP-L47_sf"/>
</dbReference>
<evidence type="ECO:0000256" key="4">
    <source>
        <dbReference type="ARBA" id="ARBA00023128"/>
    </source>
</evidence>
<feature type="non-terminal residue" evidence="9">
    <location>
        <position position="171"/>
    </location>
</feature>
<dbReference type="Pfam" id="PF06984">
    <property type="entry name" value="MRP-L47"/>
    <property type="match status" value="1"/>
</dbReference>
<protein>
    <recommendedName>
        <fullName evidence="6">Large ribosomal subunit protein uL29m</fullName>
    </recommendedName>
    <alternativeName>
        <fullName evidence="7">54S ribosomal protein L4, mitochondrial</fullName>
    </alternativeName>
</protein>
<organism evidence="9 10">
    <name type="scientific">Aureobasidium namibiae CBS 147.97</name>
    <dbReference type="NCBI Taxonomy" id="1043004"/>
    <lineage>
        <taxon>Eukaryota</taxon>
        <taxon>Fungi</taxon>
        <taxon>Dikarya</taxon>
        <taxon>Ascomycota</taxon>
        <taxon>Pezizomycotina</taxon>
        <taxon>Dothideomycetes</taxon>
        <taxon>Dothideomycetidae</taxon>
        <taxon>Dothideales</taxon>
        <taxon>Saccotheciaceae</taxon>
        <taxon>Aureobasidium</taxon>
    </lineage>
</organism>
<dbReference type="GO" id="GO:0003735">
    <property type="term" value="F:structural constituent of ribosome"/>
    <property type="evidence" value="ECO:0007669"/>
    <property type="project" value="InterPro"/>
</dbReference>
<proteinExistence type="inferred from homology"/>
<evidence type="ECO:0000256" key="7">
    <source>
        <dbReference type="ARBA" id="ARBA00035399"/>
    </source>
</evidence>
<evidence type="ECO:0000256" key="6">
    <source>
        <dbReference type="ARBA" id="ARBA00035289"/>
    </source>
</evidence>
<keyword evidence="3" id="KW-0689">Ribosomal protein</keyword>
<dbReference type="HOGENOM" id="CLU_063281_2_1_1"/>
<dbReference type="Gene3D" id="6.10.330.20">
    <property type="match status" value="1"/>
</dbReference>
<evidence type="ECO:0000256" key="5">
    <source>
        <dbReference type="ARBA" id="ARBA00023274"/>
    </source>
</evidence>
<comment type="subcellular location">
    <subcellularLocation>
        <location evidence="1">Mitochondrion</location>
    </subcellularLocation>
</comment>
<evidence type="ECO:0000256" key="3">
    <source>
        <dbReference type="ARBA" id="ARBA00022980"/>
    </source>
</evidence>
<evidence type="ECO:0000313" key="9">
    <source>
        <dbReference type="EMBL" id="KEQ71347.1"/>
    </source>
</evidence>
<evidence type="ECO:0000256" key="2">
    <source>
        <dbReference type="ARBA" id="ARBA00009254"/>
    </source>
</evidence>
<gene>
    <name evidence="9" type="ORF">M436DRAFT_16114</name>
</gene>
<reference evidence="9 10" key="1">
    <citation type="journal article" date="2014" name="BMC Genomics">
        <title>Genome sequencing of four Aureobasidium pullulans varieties: biotechnological potential, stress tolerance, and description of new species.</title>
        <authorList>
            <person name="Gostin Ar C."/>
            <person name="Ohm R.A."/>
            <person name="Kogej T."/>
            <person name="Sonjak S."/>
            <person name="Turk M."/>
            <person name="Zajc J."/>
            <person name="Zalar P."/>
            <person name="Grube M."/>
            <person name="Sun H."/>
            <person name="Han J."/>
            <person name="Sharma A."/>
            <person name="Chiniquy J."/>
            <person name="Ngan C.Y."/>
            <person name="Lipzen A."/>
            <person name="Barry K."/>
            <person name="Grigoriev I.V."/>
            <person name="Gunde-Cimerman N."/>
        </authorList>
    </citation>
    <scope>NUCLEOTIDE SEQUENCE [LARGE SCALE GENOMIC DNA]</scope>
    <source>
        <strain evidence="9 10">CBS 147.97</strain>
    </source>
</reference>
<accession>A0A074WNM4</accession>
<feature type="non-terminal residue" evidence="9">
    <location>
        <position position="1"/>
    </location>
</feature>
<comment type="similarity">
    <text evidence="2">Belongs to the universal ribosomal protein uL29 family.</text>
</comment>
<keyword evidence="5" id="KW-0687">Ribonucleoprotein</keyword>
<dbReference type="AlphaFoldDB" id="A0A074WNM4"/>
<dbReference type="GO" id="GO:0005762">
    <property type="term" value="C:mitochondrial large ribosomal subunit"/>
    <property type="evidence" value="ECO:0007669"/>
    <property type="project" value="TreeGrafter"/>
</dbReference>
<sequence length="171" mass="20094">FSTTSPAPARRDGNPNRGVSALRRTGLRRRQTLSVRVEDLPKPVLDSKQRSQVDVDPNHGLWGFFNRDRYPFATPEYDSNHGRAWTVVELRAKDFEDLHKLWWVCVRERNRLSTERHERKKADAGYGDFESEEREIAVKHTQRAIKHVLTERWYAWEDARLLAERDASVNL</sequence>
<name>A0A074WNM4_9PEZI</name>
<dbReference type="STRING" id="1043004.A0A074WNM4"/>
<dbReference type="EMBL" id="KL584714">
    <property type="protein sequence ID" value="KEQ71347.1"/>
    <property type="molecule type" value="Genomic_DNA"/>
</dbReference>
<evidence type="ECO:0000256" key="1">
    <source>
        <dbReference type="ARBA" id="ARBA00004173"/>
    </source>
</evidence>
<dbReference type="PANTHER" id="PTHR21183">
    <property type="entry name" value="RIBOSOMAL PROTEIN L47, MITOCHONDRIAL-RELATED"/>
    <property type="match status" value="1"/>
</dbReference>
<keyword evidence="4" id="KW-0496">Mitochondrion</keyword>
<dbReference type="RefSeq" id="XP_013425390.1">
    <property type="nucleotide sequence ID" value="XM_013569936.1"/>
</dbReference>
<evidence type="ECO:0000313" key="10">
    <source>
        <dbReference type="Proteomes" id="UP000027730"/>
    </source>
</evidence>
<keyword evidence="10" id="KW-1185">Reference proteome</keyword>